<dbReference type="Proteomes" id="UP000228934">
    <property type="component" value="Unassembled WGS sequence"/>
</dbReference>
<protein>
    <recommendedName>
        <fullName evidence="3">Apple domain-containing protein</fullName>
    </recommendedName>
</protein>
<dbReference type="GO" id="GO:0001501">
    <property type="term" value="P:skeletal system development"/>
    <property type="evidence" value="ECO:0007669"/>
    <property type="project" value="TreeGrafter"/>
</dbReference>
<evidence type="ECO:0008006" key="3">
    <source>
        <dbReference type="Google" id="ProtNLM"/>
    </source>
</evidence>
<evidence type="ECO:0000313" key="2">
    <source>
        <dbReference type="Proteomes" id="UP000228934"/>
    </source>
</evidence>
<gene>
    <name evidence="1" type="ORF">AB205_0067300</name>
</gene>
<dbReference type="PANTHER" id="PTHR46448:SF3">
    <property type="entry name" value="EXTRACELLULAR TYROSINE-PROTEIN KINASE PKDCC"/>
    <property type="match status" value="1"/>
</dbReference>
<organism evidence="1 2">
    <name type="scientific">Aquarana catesbeiana</name>
    <name type="common">American bullfrog</name>
    <name type="synonym">Rana catesbeiana</name>
    <dbReference type="NCBI Taxonomy" id="8400"/>
    <lineage>
        <taxon>Eukaryota</taxon>
        <taxon>Metazoa</taxon>
        <taxon>Chordata</taxon>
        <taxon>Craniata</taxon>
        <taxon>Vertebrata</taxon>
        <taxon>Euteleostomi</taxon>
        <taxon>Amphibia</taxon>
        <taxon>Batrachia</taxon>
        <taxon>Anura</taxon>
        <taxon>Neobatrachia</taxon>
        <taxon>Ranoidea</taxon>
        <taxon>Ranidae</taxon>
        <taxon>Aquarana</taxon>
    </lineage>
</organism>
<dbReference type="AlphaFoldDB" id="A0A2G9SBG0"/>
<proteinExistence type="predicted"/>
<evidence type="ECO:0000313" key="1">
    <source>
        <dbReference type="EMBL" id="PIO37477.1"/>
    </source>
</evidence>
<reference evidence="2" key="1">
    <citation type="journal article" date="2017" name="Nat. Commun.">
        <title>The North American bullfrog draft genome provides insight into hormonal regulation of long noncoding RNA.</title>
        <authorList>
            <person name="Hammond S.A."/>
            <person name="Warren R.L."/>
            <person name="Vandervalk B.P."/>
            <person name="Kucuk E."/>
            <person name="Khan H."/>
            <person name="Gibb E.A."/>
            <person name="Pandoh P."/>
            <person name="Kirk H."/>
            <person name="Zhao Y."/>
            <person name="Jones M."/>
            <person name="Mungall A.J."/>
            <person name="Coope R."/>
            <person name="Pleasance S."/>
            <person name="Moore R.A."/>
            <person name="Holt R.A."/>
            <person name="Round J.M."/>
            <person name="Ohora S."/>
            <person name="Walle B.V."/>
            <person name="Veldhoen N."/>
            <person name="Helbing C.C."/>
            <person name="Birol I."/>
        </authorList>
    </citation>
    <scope>NUCLEOTIDE SEQUENCE [LARGE SCALE GENOMIC DNA]</scope>
</reference>
<dbReference type="GO" id="GO:0005576">
    <property type="term" value="C:extracellular region"/>
    <property type="evidence" value="ECO:0007669"/>
    <property type="project" value="TreeGrafter"/>
</dbReference>
<sequence>MSVMFTFCFVSEYNRVEGASIVDEDYRCWPSYHHDGCLLSVFDLNEAIDVCESHSQCKAFVWTNQTTWTGRQLVFFKAGSRNLTPDQNKVIYLKMTD</sequence>
<accession>A0A2G9SBG0</accession>
<dbReference type="GO" id="GO:0004715">
    <property type="term" value="F:non-membrane spanning protein tyrosine kinase activity"/>
    <property type="evidence" value="ECO:0007669"/>
    <property type="project" value="InterPro"/>
</dbReference>
<name>A0A2G9SBG0_AQUCT</name>
<dbReference type="OrthoDB" id="4062651at2759"/>
<dbReference type="EMBL" id="KV926436">
    <property type="protein sequence ID" value="PIO37477.1"/>
    <property type="molecule type" value="Genomic_DNA"/>
</dbReference>
<dbReference type="InterPro" id="IPR042983">
    <property type="entry name" value="PKDCC"/>
</dbReference>
<dbReference type="PANTHER" id="PTHR46448">
    <property type="entry name" value="PROTEIN KINASE DOMAIN-CONTAINING PROTEIN"/>
    <property type="match status" value="1"/>
</dbReference>
<keyword evidence="2" id="KW-1185">Reference proteome</keyword>